<sequence length="385" mass="41480">MIDFVRSPLTLLSEEEELFRAAVAELAESEVRHRVHDMEAAGKVDPALTAKFFELGLMGIELPEQYGGAGGSLMMVTLAVEELSKVDASAAIQVDVQNTLVNYPLNRYGTDEQRARVLPRMTSNTVGAYALSEPGSGSDAFGLATRADRAEGGWTLNGSKAWITNGGEAEVFVVFANTKPEAGYKGITAFIVERDAKGFSVGKKEDKLGIRASSTTSLHFENVFVSDANVLGEVGQGYKIAIETLNEGRIGIGAQMIGVAQGALSAATAYLKERKQFGKALADFQGIQFQVAQAATELEAARLMVYNAARLKDAGQDIAREGAMAKLYASQMCERVTSLCVELFGGYGYTREYPVEKFYRDAKIGAIYEGTSNMQLQTIAKAVLK</sequence>
<dbReference type="EC" id="1.3.8.5" evidence="11"/>
<feature type="domain" description="Acyl-CoA dehydrogenase/oxidase N-terminal" evidence="16">
    <location>
        <begin position="13"/>
        <end position="124"/>
    </location>
</feature>
<dbReference type="PANTHER" id="PTHR43884">
    <property type="entry name" value="ACYL-COA DEHYDROGENASE"/>
    <property type="match status" value="1"/>
</dbReference>
<keyword evidence="9" id="KW-0443">Lipid metabolism</keyword>
<keyword evidence="8 13" id="KW-0560">Oxidoreductase</keyword>
<dbReference type="InterPro" id="IPR013786">
    <property type="entry name" value="AcylCoA_DH/ox_N"/>
</dbReference>
<comment type="caution">
    <text evidence="17">The sequence shown here is derived from an EMBL/GenBank/DDBJ whole genome shotgun (WGS) entry which is preliminary data.</text>
</comment>
<comment type="subunit">
    <text evidence="4">Homotetramer.</text>
</comment>
<dbReference type="GO" id="GO:0050660">
    <property type="term" value="F:flavin adenine dinucleotide binding"/>
    <property type="evidence" value="ECO:0007669"/>
    <property type="project" value="InterPro"/>
</dbReference>
<dbReference type="FunFam" id="2.40.110.10:FF:000001">
    <property type="entry name" value="Acyl-CoA dehydrogenase, mitochondrial"/>
    <property type="match status" value="1"/>
</dbReference>
<evidence type="ECO:0000256" key="3">
    <source>
        <dbReference type="ARBA" id="ARBA00009347"/>
    </source>
</evidence>
<dbReference type="PANTHER" id="PTHR43884:SF1">
    <property type="entry name" value="SHORT_BRANCHED CHAIN SPECIFIC ACYL-COA DEHYDROGENASE, MITOCHONDRIAL"/>
    <property type="match status" value="1"/>
</dbReference>
<dbReference type="Pfam" id="PF02771">
    <property type="entry name" value="Acyl-CoA_dh_N"/>
    <property type="match status" value="1"/>
</dbReference>
<evidence type="ECO:0000256" key="5">
    <source>
        <dbReference type="ARBA" id="ARBA00022630"/>
    </source>
</evidence>
<evidence type="ECO:0000256" key="7">
    <source>
        <dbReference type="ARBA" id="ARBA00022832"/>
    </source>
</evidence>
<evidence type="ECO:0000256" key="9">
    <source>
        <dbReference type="ARBA" id="ARBA00023098"/>
    </source>
</evidence>
<dbReference type="FunFam" id="1.10.540.10:FF:000026">
    <property type="entry name" value="Acyl-CoA dehydrogenase medium chain"/>
    <property type="match status" value="1"/>
</dbReference>
<keyword evidence="6 13" id="KW-0274">FAD</keyword>
<evidence type="ECO:0000259" key="14">
    <source>
        <dbReference type="Pfam" id="PF00441"/>
    </source>
</evidence>
<dbReference type="PROSITE" id="PS00073">
    <property type="entry name" value="ACYL_COA_DH_2"/>
    <property type="match status" value="1"/>
</dbReference>
<evidence type="ECO:0000256" key="13">
    <source>
        <dbReference type="RuleBase" id="RU362125"/>
    </source>
</evidence>
<dbReference type="InterPro" id="IPR006091">
    <property type="entry name" value="Acyl-CoA_Oxase/DH_mid-dom"/>
</dbReference>
<dbReference type="InterPro" id="IPR037069">
    <property type="entry name" value="AcylCoA_DH/ox_N_sf"/>
</dbReference>
<dbReference type="PIRSF" id="PIRSF016578">
    <property type="entry name" value="HsaA"/>
    <property type="match status" value="1"/>
</dbReference>
<accession>A0A3D4VBY1</accession>
<evidence type="ECO:0000256" key="10">
    <source>
        <dbReference type="ARBA" id="ARBA00037895"/>
    </source>
</evidence>
<protein>
    <recommendedName>
        <fullName evidence="11">short-chain 2-methylacyl-CoA dehydrogenase</fullName>
        <ecNumber evidence="11">1.3.8.5</ecNumber>
    </recommendedName>
</protein>
<dbReference type="AlphaFoldDB" id="A0A3D4VBY1"/>
<organism evidence="17 18">
    <name type="scientific">Gemmatimonas aurantiaca</name>
    <dbReference type="NCBI Taxonomy" id="173480"/>
    <lineage>
        <taxon>Bacteria</taxon>
        <taxon>Pseudomonadati</taxon>
        <taxon>Gemmatimonadota</taxon>
        <taxon>Gemmatimonadia</taxon>
        <taxon>Gemmatimonadales</taxon>
        <taxon>Gemmatimonadaceae</taxon>
        <taxon>Gemmatimonas</taxon>
    </lineage>
</organism>
<evidence type="ECO:0000313" key="17">
    <source>
        <dbReference type="EMBL" id="HCT58629.1"/>
    </source>
</evidence>
<dbReference type="InterPro" id="IPR009075">
    <property type="entry name" value="AcylCo_DH/oxidase_C"/>
</dbReference>
<comment type="catalytic activity">
    <reaction evidence="12">
        <text>2-methylbutanoyl-CoA + oxidized [electron-transfer flavoprotein] + H(+) = (2E)-2-methylbut-2-enoyl-CoA + reduced [electron-transfer flavoprotein]</text>
        <dbReference type="Rhea" id="RHEA:43780"/>
        <dbReference type="Rhea" id="RHEA-COMP:10685"/>
        <dbReference type="Rhea" id="RHEA-COMP:10686"/>
        <dbReference type="ChEBI" id="CHEBI:15378"/>
        <dbReference type="ChEBI" id="CHEBI:57336"/>
        <dbReference type="ChEBI" id="CHEBI:57337"/>
        <dbReference type="ChEBI" id="CHEBI:57692"/>
        <dbReference type="ChEBI" id="CHEBI:58307"/>
        <dbReference type="EC" id="1.3.8.5"/>
    </reaction>
    <physiologicalReaction direction="left-to-right" evidence="12">
        <dbReference type="Rhea" id="RHEA:43781"/>
    </physiologicalReaction>
</comment>
<comment type="pathway">
    <text evidence="2">Lipid metabolism; mitochondrial fatty acid beta-oxidation.</text>
</comment>
<keyword evidence="7" id="KW-0276">Fatty acid metabolism</keyword>
<dbReference type="Gene3D" id="1.10.540.10">
    <property type="entry name" value="Acyl-CoA dehydrogenase/oxidase, N-terminal domain"/>
    <property type="match status" value="1"/>
</dbReference>
<proteinExistence type="inferred from homology"/>
<evidence type="ECO:0000259" key="15">
    <source>
        <dbReference type="Pfam" id="PF02770"/>
    </source>
</evidence>
<dbReference type="FunFam" id="1.20.140.10:FF:000002">
    <property type="entry name" value="Acyl-CoA dehydrogenase short/branched chain"/>
    <property type="match status" value="1"/>
</dbReference>
<evidence type="ECO:0000256" key="11">
    <source>
        <dbReference type="ARBA" id="ARBA00039036"/>
    </source>
</evidence>
<evidence type="ECO:0000256" key="12">
    <source>
        <dbReference type="ARBA" id="ARBA00048235"/>
    </source>
</evidence>
<dbReference type="EMBL" id="DPIY01000011">
    <property type="protein sequence ID" value="HCT58629.1"/>
    <property type="molecule type" value="Genomic_DNA"/>
</dbReference>
<evidence type="ECO:0000256" key="4">
    <source>
        <dbReference type="ARBA" id="ARBA00011881"/>
    </source>
</evidence>
<feature type="domain" description="Acyl-CoA oxidase/dehydrogenase middle" evidence="15">
    <location>
        <begin position="128"/>
        <end position="223"/>
    </location>
</feature>
<keyword evidence="5 13" id="KW-0285">Flavoprotein</keyword>
<dbReference type="Proteomes" id="UP000264071">
    <property type="component" value="Unassembled WGS sequence"/>
</dbReference>
<evidence type="ECO:0000256" key="8">
    <source>
        <dbReference type="ARBA" id="ARBA00023002"/>
    </source>
</evidence>
<dbReference type="InterPro" id="IPR006089">
    <property type="entry name" value="Acyl-CoA_DH_CS"/>
</dbReference>
<comment type="cofactor">
    <cofactor evidence="1 13">
        <name>FAD</name>
        <dbReference type="ChEBI" id="CHEBI:57692"/>
    </cofactor>
</comment>
<dbReference type="OMA" id="DAMFSYC"/>
<evidence type="ECO:0000313" key="18">
    <source>
        <dbReference type="Proteomes" id="UP000264071"/>
    </source>
</evidence>
<dbReference type="SUPFAM" id="SSF47203">
    <property type="entry name" value="Acyl-CoA dehydrogenase C-terminal domain-like"/>
    <property type="match status" value="1"/>
</dbReference>
<evidence type="ECO:0000256" key="2">
    <source>
        <dbReference type="ARBA" id="ARBA00005198"/>
    </source>
</evidence>
<comment type="similarity">
    <text evidence="3 13">Belongs to the acyl-CoA dehydrogenase family.</text>
</comment>
<name>A0A3D4VBY1_9BACT</name>
<dbReference type="InterPro" id="IPR046373">
    <property type="entry name" value="Acyl-CoA_Oxase/DH_mid-dom_sf"/>
</dbReference>
<dbReference type="InterPro" id="IPR009100">
    <property type="entry name" value="AcylCoA_DH/oxidase_NM_dom_sf"/>
</dbReference>
<dbReference type="PROSITE" id="PS00072">
    <property type="entry name" value="ACYL_COA_DH_1"/>
    <property type="match status" value="1"/>
</dbReference>
<dbReference type="Gene3D" id="2.40.110.10">
    <property type="entry name" value="Butyryl-CoA Dehydrogenase, subunit A, domain 2"/>
    <property type="match status" value="1"/>
</dbReference>
<reference evidence="17 18" key="1">
    <citation type="journal article" date="2018" name="Nat. Biotechnol.">
        <title>A standardized bacterial taxonomy based on genome phylogeny substantially revises the tree of life.</title>
        <authorList>
            <person name="Parks D.H."/>
            <person name="Chuvochina M."/>
            <person name="Waite D.W."/>
            <person name="Rinke C."/>
            <person name="Skarshewski A."/>
            <person name="Chaumeil P.A."/>
            <person name="Hugenholtz P."/>
        </authorList>
    </citation>
    <scope>NUCLEOTIDE SEQUENCE [LARGE SCALE GENOMIC DNA]</scope>
    <source>
        <strain evidence="17">UBA8844</strain>
    </source>
</reference>
<dbReference type="GO" id="GO:0006631">
    <property type="term" value="P:fatty acid metabolic process"/>
    <property type="evidence" value="ECO:0007669"/>
    <property type="project" value="UniProtKB-KW"/>
</dbReference>
<dbReference type="InterPro" id="IPR036250">
    <property type="entry name" value="AcylCo_DH-like_C"/>
</dbReference>
<evidence type="ECO:0000256" key="6">
    <source>
        <dbReference type="ARBA" id="ARBA00022827"/>
    </source>
</evidence>
<evidence type="ECO:0000259" key="16">
    <source>
        <dbReference type="Pfam" id="PF02771"/>
    </source>
</evidence>
<gene>
    <name evidence="17" type="ORF">DGD08_15600</name>
</gene>
<dbReference type="Gene3D" id="1.20.140.10">
    <property type="entry name" value="Butyryl-CoA Dehydrogenase, subunit A, domain 3"/>
    <property type="match status" value="1"/>
</dbReference>
<dbReference type="SUPFAM" id="SSF56645">
    <property type="entry name" value="Acyl-CoA dehydrogenase NM domain-like"/>
    <property type="match status" value="1"/>
</dbReference>
<feature type="domain" description="Acyl-CoA dehydrogenase/oxidase C-terminal" evidence="14">
    <location>
        <begin position="235"/>
        <end position="384"/>
    </location>
</feature>
<dbReference type="Pfam" id="PF00441">
    <property type="entry name" value="Acyl-CoA_dh_1"/>
    <property type="match status" value="1"/>
</dbReference>
<dbReference type="GO" id="GO:0003853">
    <property type="term" value="F:short-chain 2-methyl fatty acyl-CoA dehydrogenase activity"/>
    <property type="evidence" value="ECO:0007669"/>
    <property type="project" value="UniProtKB-EC"/>
</dbReference>
<evidence type="ECO:0000256" key="1">
    <source>
        <dbReference type="ARBA" id="ARBA00001974"/>
    </source>
</evidence>
<comment type="pathway">
    <text evidence="10">Amino-acid degradation; L-isoleucine degradation.</text>
</comment>
<dbReference type="Pfam" id="PF02770">
    <property type="entry name" value="Acyl-CoA_dh_M"/>
    <property type="match status" value="1"/>
</dbReference>